<keyword evidence="1" id="KW-0805">Transcription regulation</keyword>
<keyword evidence="3" id="KW-0804">Transcription</keyword>
<evidence type="ECO:0000259" key="4">
    <source>
        <dbReference type="PROSITE" id="PS51077"/>
    </source>
</evidence>
<dbReference type="SUPFAM" id="SSF55781">
    <property type="entry name" value="GAF domain-like"/>
    <property type="match status" value="1"/>
</dbReference>
<dbReference type="Gene3D" id="1.10.10.10">
    <property type="entry name" value="Winged helix-like DNA-binding domain superfamily/Winged helix DNA-binding domain"/>
    <property type="match status" value="1"/>
</dbReference>
<evidence type="ECO:0000256" key="3">
    <source>
        <dbReference type="ARBA" id="ARBA00023163"/>
    </source>
</evidence>
<evidence type="ECO:0000256" key="2">
    <source>
        <dbReference type="ARBA" id="ARBA00023125"/>
    </source>
</evidence>
<feature type="domain" description="HTH iclR-type" evidence="4">
    <location>
        <begin position="6"/>
        <end position="68"/>
    </location>
</feature>
<dbReference type="PROSITE" id="PS51078">
    <property type="entry name" value="ICLR_ED"/>
    <property type="match status" value="1"/>
</dbReference>
<dbReference type="InterPro" id="IPR005471">
    <property type="entry name" value="Tscrpt_reg_IclR_N"/>
</dbReference>
<dbReference type="RefSeq" id="WP_013607389.1">
    <property type="nucleotide sequence ID" value="NC_015152.1"/>
</dbReference>
<evidence type="ECO:0000313" key="7">
    <source>
        <dbReference type="Proteomes" id="UP000008466"/>
    </source>
</evidence>
<dbReference type="InterPro" id="IPR050707">
    <property type="entry name" value="HTH_MetabolicPath_Reg"/>
</dbReference>
<feature type="domain" description="IclR-ED" evidence="5">
    <location>
        <begin position="69"/>
        <end position="251"/>
    </location>
</feature>
<dbReference type="PANTHER" id="PTHR30136:SF35">
    <property type="entry name" value="HTH-TYPE TRANSCRIPTIONAL REGULATOR RV1719"/>
    <property type="match status" value="1"/>
</dbReference>
<organism evidence="6 7">
    <name type="scientific">Sphaerochaeta globosa (strain ATCC BAA-1886 / DSM 22777 / Buddy)</name>
    <name type="common">Spirochaeta sp. (strain Buddy)</name>
    <dbReference type="NCBI Taxonomy" id="158189"/>
    <lineage>
        <taxon>Bacteria</taxon>
        <taxon>Pseudomonadati</taxon>
        <taxon>Spirochaetota</taxon>
        <taxon>Spirochaetia</taxon>
        <taxon>Spirochaetales</taxon>
        <taxon>Sphaerochaetaceae</taxon>
        <taxon>Sphaerochaeta</taxon>
    </lineage>
</organism>
<proteinExistence type="predicted"/>
<dbReference type="SMART" id="SM00346">
    <property type="entry name" value="HTH_ICLR"/>
    <property type="match status" value="1"/>
</dbReference>
<dbReference type="InterPro" id="IPR029016">
    <property type="entry name" value="GAF-like_dom_sf"/>
</dbReference>
<dbReference type="EMBL" id="CP002541">
    <property type="protein sequence ID" value="ADY13540.1"/>
    <property type="molecule type" value="Genomic_DNA"/>
</dbReference>
<dbReference type="SUPFAM" id="SSF46785">
    <property type="entry name" value="Winged helix' DNA-binding domain"/>
    <property type="match status" value="1"/>
</dbReference>
<evidence type="ECO:0000256" key="1">
    <source>
        <dbReference type="ARBA" id="ARBA00023015"/>
    </source>
</evidence>
<dbReference type="Pfam" id="PF01614">
    <property type="entry name" value="IclR_C"/>
    <property type="match status" value="1"/>
</dbReference>
<dbReference type="AlphaFoldDB" id="F0RZI8"/>
<dbReference type="InterPro" id="IPR036390">
    <property type="entry name" value="WH_DNA-bd_sf"/>
</dbReference>
<gene>
    <name evidence="6" type="ordered locus">SpiBuddy_1715</name>
</gene>
<dbReference type="HOGENOM" id="CLU_062618_6_3_12"/>
<dbReference type="InterPro" id="IPR014757">
    <property type="entry name" value="Tscrpt_reg_IclR_C"/>
</dbReference>
<protein>
    <submittedName>
        <fullName evidence="6">Transcriptional regulator, IclR family</fullName>
    </submittedName>
</protein>
<dbReference type="Proteomes" id="UP000008466">
    <property type="component" value="Chromosome"/>
</dbReference>
<keyword evidence="2" id="KW-0238">DNA-binding</keyword>
<dbReference type="GO" id="GO:0003677">
    <property type="term" value="F:DNA binding"/>
    <property type="evidence" value="ECO:0007669"/>
    <property type="project" value="UniProtKB-KW"/>
</dbReference>
<dbReference type="InterPro" id="IPR036388">
    <property type="entry name" value="WH-like_DNA-bd_sf"/>
</dbReference>
<reference evidence="7" key="1">
    <citation type="submission" date="2011-02" db="EMBL/GenBank/DDBJ databases">
        <title>Complete sequence of Spirochaeta sp. Buddy.</title>
        <authorList>
            <person name="Lucas S."/>
            <person name="Copeland A."/>
            <person name="Lapidus A."/>
            <person name="Cheng J.-F."/>
            <person name="Goodwin L."/>
            <person name="Pitluck S."/>
            <person name="Zeytun A."/>
            <person name="Detter J.C."/>
            <person name="Han C."/>
            <person name="Tapia R."/>
            <person name="Land M."/>
            <person name="Hauser L."/>
            <person name="Kyrpides N."/>
            <person name="Ivanova N."/>
            <person name="Mikhailova N."/>
            <person name="Pagani I."/>
            <person name="Ritalahti K.M."/>
            <person name="Loeffler F.E."/>
            <person name="Woyke T."/>
        </authorList>
    </citation>
    <scope>NUCLEOTIDE SEQUENCE [LARGE SCALE GENOMIC DNA]</scope>
    <source>
        <strain evidence="7">ATCC BAA-1886 / DSM 22777 / Buddy</strain>
    </source>
</reference>
<dbReference type="PANTHER" id="PTHR30136">
    <property type="entry name" value="HELIX-TURN-HELIX TRANSCRIPTIONAL REGULATOR, ICLR FAMILY"/>
    <property type="match status" value="1"/>
</dbReference>
<dbReference type="GO" id="GO:0003700">
    <property type="term" value="F:DNA-binding transcription factor activity"/>
    <property type="evidence" value="ECO:0007669"/>
    <property type="project" value="TreeGrafter"/>
</dbReference>
<dbReference type="PROSITE" id="PS51077">
    <property type="entry name" value="HTH_ICLR"/>
    <property type="match status" value="1"/>
</dbReference>
<keyword evidence="7" id="KW-1185">Reference proteome</keyword>
<dbReference type="GO" id="GO:0045892">
    <property type="term" value="P:negative regulation of DNA-templated transcription"/>
    <property type="evidence" value="ECO:0007669"/>
    <property type="project" value="TreeGrafter"/>
</dbReference>
<name>F0RZI8_SPHGB</name>
<evidence type="ECO:0000313" key="6">
    <source>
        <dbReference type="EMBL" id="ADY13540.1"/>
    </source>
</evidence>
<evidence type="ECO:0000259" key="5">
    <source>
        <dbReference type="PROSITE" id="PS51078"/>
    </source>
</evidence>
<dbReference type="Gene3D" id="3.30.450.40">
    <property type="match status" value="1"/>
</dbReference>
<sequence>MTESTHRTTARILDILELVAEHPTGITLADIARRLEIPKSSLHPLVTTLSARKYLNYNHREEQYYAGESLFVYGNKFINNVDILEQIRSVLLSVNQKTNETLYFGVLSDLDVLYLVKMDLFSQFRVISNPGNKLPAYSTGYGKALLSQFSKEQMEQFYPAGTLKPVTGKTIKTVAELNGQLAEIRRTGFSYENGESTDGIQCVATAIDVDGAILAGMSIAVPEFRYTQEREALFKTLLLDAKAQIRKIISEHRNHWIYSGELV</sequence>
<dbReference type="eggNOG" id="COG1414">
    <property type="taxonomic scope" value="Bacteria"/>
</dbReference>
<dbReference type="STRING" id="158189.SpiBuddy_1715"/>
<dbReference type="Pfam" id="PF09339">
    <property type="entry name" value="HTH_IclR"/>
    <property type="match status" value="1"/>
</dbReference>
<dbReference type="OrthoDB" id="9791752at2"/>
<accession>F0RZI8</accession>
<dbReference type="KEGG" id="sbu:SpiBuddy_1715"/>